<dbReference type="PANTHER" id="PTHR16059:SF25">
    <property type="entry name" value="LYSOZYME"/>
    <property type="match status" value="1"/>
</dbReference>
<feature type="compositionally biased region" description="Polar residues" evidence="8">
    <location>
        <begin position="166"/>
        <end position="180"/>
    </location>
</feature>
<feature type="region of interest" description="Disordered" evidence="8">
    <location>
        <begin position="166"/>
        <end position="189"/>
    </location>
</feature>
<keyword evidence="6" id="KW-0472">Membrane</keyword>
<comment type="caution">
    <text evidence="7">Lacks conserved residue(s) required for the propagation of feature annotation.</text>
</comment>
<evidence type="ECO:0000256" key="5">
    <source>
        <dbReference type="ARBA" id="ARBA00022989"/>
    </source>
</evidence>
<dbReference type="PROSITE" id="PS51670">
    <property type="entry name" value="SHKT"/>
    <property type="match status" value="1"/>
</dbReference>
<keyword evidence="3" id="KW-0812">Transmembrane</keyword>
<evidence type="ECO:0000256" key="1">
    <source>
        <dbReference type="ARBA" id="ARBA00004167"/>
    </source>
</evidence>
<dbReference type="OMA" id="KSCHEYI"/>
<keyword evidence="12" id="KW-1185">Reference proteome</keyword>
<keyword evidence="2" id="KW-0800">Toxin</keyword>
<evidence type="ECO:0000256" key="7">
    <source>
        <dbReference type="PROSITE-ProRule" id="PRU01005"/>
    </source>
</evidence>
<dbReference type="RefSeq" id="XP_028515893.1">
    <property type="nucleotide sequence ID" value="XM_028660092.1"/>
</dbReference>
<evidence type="ECO:0000256" key="3">
    <source>
        <dbReference type="ARBA" id="ARBA00022692"/>
    </source>
</evidence>
<accession>A0A913YLI1</accession>
<evidence type="ECO:0000259" key="10">
    <source>
        <dbReference type="PROSITE" id="PS51670"/>
    </source>
</evidence>
<dbReference type="GeneID" id="110242438"/>
<sequence length="229" mass="25536">MIGKTLVVALILLESFLIAEDQLEQSAVQEWSLETCEVKITKVGCYKDDIVAPRPLPRLIITDRERNIPAWDGHMFDWDKPAKSMRSLACRCAKKVLKMGYSHFSLQYYAECRSGKNANATFSDDGPSDQCFDGSFKSCDQGPNVPCAGAERTNFVYIATEKPTLPTTQATEKPTLPTTKATEKPTLPTTQGPTCLDQYPICSHYAEIGLCTEEFPLVLQYCRKSCQLC</sequence>
<reference evidence="11" key="1">
    <citation type="submission" date="2022-11" db="UniProtKB">
        <authorList>
            <consortium name="EnsemblMetazoa"/>
        </authorList>
    </citation>
    <scope>IDENTIFICATION</scope>
</reference>
<feature type="domain" description="ShKT" evidence="10">
    <location>
        <begin position="195"/>
        <end position="229"/>
    </location>
</feature>
<keyword evidence="5" id="KW-1133">Transmembrane helix</keyword>
<evidence type="ECO:0000256" key="2">
    <source>
        <dbReference type="ARBA" id="ARBA00022656"/>
    </source>
</evidence>
<keyword evidence="7" id="KW-1015">Disulfide bond</keyword>
<dbReference type="GO" id="GO:0016020">
    <property type="term" value="C:membrane"/>
    <property type="evidence" value="ECO:0007669"/>
    <property type="project" value="UniProtKB-SubCell"/>
</dbReference>
<evidence type="ECO:0000313" key="12">
    <source>
        <dbReference type="Proteomes" id="UP000887567"/>
    </source>
</evidence>
<dbReference type="KEGG" id="epa:110242438"/>
<feature type="disulfide bond" evidence="7">
    <location>
        <begin position="195"/>
        <end position="229"/>
    </location>
</feature>
<feature type="signal peptide" evidence="9">
    <location>
        <begin position="1"/>
        <end position="21"/>
    </location>
</feature>
<protein>
    <recommendedName>
        <fullName evidence="10">ShKT domain-containing protein</fullName>
    </recommendedName>
</protein>
<dbReference type="OrthoDB" id="5985073at2759"/>
<keyword evidence="4 9" id="KW-0732">Signal</keyword>
<evidence type="ECO:0000313" key="11">
    <source>
        <dbReference type="EnsemblMetazoa" id="XP_028515893.1"/>
    </source>
</evidence>
<dbReference type="Pfam" id="PF01549">
    <property type="entry name" value="ShK"/>
    <property type="match status" value="1"/>
</dbReference>
<proteinExistence type="predicted"/>
<dbReference type="AlphaFoldDB" id="A0A913YLI1"/>
<dbReference type="GO" id="GO:0090729">
    <property type="term" value="F:toxin activity"/>
    <property type="evidence" value="ECO:0007669"/>
    <property type="project" value="UniProtKB-KW"/>
</dbReference>
<evidence type="ECO:0000256" key="6">
    <source>
        <dbReference type="ARBA" id="ARBA00023136"/>
    </source>
</evidence>
<dbReference type="PANTHER" id="PTHR16059">
    <property type="entry name" value="ANTHRAX TOXIN RECEPTOR"/>
    <property type="match status" value="1"/>
</dbReference>
<dbReference type="EnsemblMetazoa" id="XM_028660092.1">
    <property type="protein sequence ID" value="XP_028515893.1"/>
    <property type="gene ID" value="LOC110242438"/>
</dbReference>
<name>A0A913YLI1_EXADI</name>
<dbReference type="Proteomes" id="UP000887567">
    <property type="component" value="Unplaced"/>
</dbReference>
<organism evidence="11 12">
    <name type="scientific">Exaiptasia diaphana</name>
    <name type="common">Tropical sea anemone</name>
    <name type="synonym">Aiptasia pulchella</name>
    <dbReference type="NCBI Taxonomy" id="2652724"/>
    <lineage>
        <taxon>Eukaryota</taxon>
        <taxon>Metazoa</taxon>
        <taxon>Cnidaria</taxon>
        <taxon>Anthozoa</taxon>
        <taxon>Hexacorallia</taxon>
        <taxon>Actiniaria</taxon>
        <taxon>Aiptasiidae</taxon>
        <taxon>Exaiptasia</taxon>
    </lineage>
</organism>
<dbReference type="SMART" id="SM00254">
    <property type="entry name" value="ShKT"/>
    <property type="match status" value="1"/>
</dbReference>
<comment type="subcellular location">
    <subcellularLocation>
        <location evidence="1">Membrane</location>
        <topology evidence="1">Single-pass membrane protein</topology>
    </subcellularLocation>
</comment>
<dbReference type="InterPro" id="IPR003582">
    <property type="entry name" value="ShKT_dom"/>
</dbReference>
<feature type="chain" id="PRO_5036949568" description="ShKT domain-containing protein" evidence="9">
    <location>
        <begin position="22"/>
        <end position="229"/>
    </location>
</feature>
<evidence type="ECO:0000256" key="4">
    <source>
        <dbReference type="ARBA" id="ARBA00022729"/>
    </source>
</evidence>
<evidence type="ECO:0000256" key="8">
    <source>
        <dbReference type="SAM" id="MobiDB-lite"/>
    </source>
</evidence>
<evidence type="ECO:0000256" key="9">
    <source>
        <dbReference type="SAM" id="SignalP"/>
    </source>
</evidence>